<comment type="caution">
    <text evidence="1">The sequence shown here is derived from an EMBL/GenBank/DDBJ whole genome shotgun (WGS) entry which is preliminary data.</text>
</comment>
<evidence type="ECO:0000313" key="2">
    <source>
        <dbReference type="Proteomes" id="UP000585665"/>
    </source>
</evidence>
<dbReference type="EMBL" id="JABXXR010000008">
    <property type="protein sequence ID" value="NVN39425.1"/>
    <property type="molecule type" value="Genomic_DNA"/>
</dbReference>
<dbReference type="AlphaFoldDB" id="A0A850P440"/>
<reference evidence="1 2" key="1">
    <citation type="submission" date="2020-06" db="EMBL/GenBank/DDBJ databases">
        <title>Description of novel acetic acid bacteria.</title>
        <authorList>
            <person name="Sombolestani A."/>
        </authorList>
    </citation>
    <scope>NUCLEOTIDE SEQUENCE [LARGE SCALE GENOMIC DNA]</scope>
    <source>
        <strain evidence="1 2">LMG 27010</strain>
    </source>
</reference>
<evidence type="ECO:0000313" key="1">
    <source>
        <dbReference type="EMBL" id="NVN39425.1"/>
    </source>
</evidence>
<dbReference type="Proteomes" id="UP000585665">
    <property type="component" value="Unassembled WGS sequence"/>
</dbReference>
<dbReference type="RefSeq" id="WP_176612440.1">
    <property type="nucleotide sequence ID" value="NZ_JABXXR010000008.1"/>
</dbReference>
<gene>
    <name evidence="1" type="ORF">HUK82_02430</name>
</gene>
<protein>
    <submittedName>
        <fullName evidence="1">Uncharacterized protein</fullName>
    </submittedName>
</protein>
<sequence>MSTQIVDRCANIGGGRSLLDGDPGLVVVRNALVDCDAVYGQDRLLVSGSAHWQGASEGGLAAIVSDAPQSTLSQPDQADRLPERRYLWLGTMPTDRARFLLTGLTRLWALLRPYPDAPRPVLVISGISADALFDVPHCAEVWRALGFTPDDFLTPTVFDRFPSLEVPGPAFIENGHAWSVWHDSMMHLADRLAAPSDESPDGRPLYIAPGDGPSEADGLGANAQISAGFHQQGFLTVDTRTVGTLAERIRLWRRHPTIVTFAGDAAVITALVRNRMLVLVHASSNVSGSQVMIDQLNGHTSLYLNVERAIRDTGAPQQAIAEGVFDAVRTVRSSPRPARPYPLAQTLFGGQPFQDCWGTRLDIAADHAAEDQACKTIRTLFDTETVVYEARIFIDNPGDTDEALHVCVLVRYDAHRWIEVMRDAITVSAATPSFPVRKLFYVPQTVTGVRVGLVDAHAARLGAVELFGETRDDGHGLTT</sequence>
<name>A0A850P440_9PROT</name>
<organism evidence="1 2">
    <name type="scientific">Ameyamaea chiangmaiensis</name>
    <dbReference type="NCBI Taxonomy" id="442969"/>
    <lineage>
        <taxon>Bacteria</taxon>
        <taxon>Pseudomonadati</taxon>
        <taxon>Pseudomonadota</taxon>
        <taxon>Alphaproteobacteria</taxon>
        <taxon>Acetobacterales</taxon>
        <taxon>Acetobacteraceae</taxon>
        <taxon>Ameyamaea</taxon>
    </lineage>
</organism>
<keyword evidence="2" id="KW-1185">Reference proteome</keyword>
<accession>A0A850P440</accession>
<proteinExistence type="predicted"/>